<comment type="caution">
    <text evidence="1">The sequence shown here is derived from an EMBL/GenBank/DDBJ whole genome shotgun (WGS) entry which is preliminary data.</text>
</comment>
<dbReference type="Proteomes" id="UP000720344">
    <property type="component" value="Unassembled WGS sequence"/>
</dbReference>
<accession>A0ABX0WKH0</accession>
<sequence length="78" mass="8995">MELKDLISGAHHLVEAKEKRRITQVEMAQRVGVGHRTYLEYQRGTNAPLAMKALLNLLNQLDDGEIVKVVREWQEVKE</sequence>
<gene>
    <name evidence="1" type="ORF">HCX48_11325</name>
</gene>
<dbReference type="EMBL" id="JAATWB010000008">
    <property type="protein sequence ID" value="NJA89810.1"/>
    <property type="molecule type" value="Genomic_DNA"/>
</dbReference>
<dbReference type="SUPFAM" id="SSF47413">
    <property type="entry name" value="lambda repressor-like DNA-binding domains"/>
    <property type="match status" value="1"/>
</dbReference>
<proteinExistence type="predicted"/>
<dbReference type="InterPro" id="IPR010982">
    <property type="entry name" value="Lambda_DNA-bd_dom_sf"/>
</dbReference>
<dbReference type="RefSeq" id="WP_167682369.1">
    <property type="nucleotide sequence ID" value="NZ_JAATWB010000008.1"/>
</dbReference>
<reference evidence="2" key="1">
    <citation type="submission" date="2020-03" db="EMBL/GenBank/DDBJ databases">
        <title>Whole-genome sequence of the purple nonsulfur bacterium Rhodocyclus tenuis DSM112.</title>
        <authorList>
            <person name="Kyndt J.A."/>
            <person name="Meyer T.E."/>
        </authorList>
    </citation>
    <scope>NUCLEOTIDE SEQUENCE [LARGE SCALE GENOMIC DNA]</scope>
    <source>
        <strain evidence="2">DSM 112</strain>
    </source>
</reference>
<keyword evidence="2" id="KW-1185">Reference proteome</keyword>
<protein>
    <submittedName>
        <fullName evidence="1">XRE family transcriptional regulator</fullName>
    </submittedName>
</protein>
<organism evidence="1 2">
    <name type="scientific">Rhodocyclus gracilis</name>
    <dbReference type="NCBI Taxonomy" id="2929842"/>
    <lineage>
        <taxon>Bacteria</taxon>
        <taxon>Pseudomonadati</taxon>
        <taxon>Pseudomonadota</taxon>
        <taxon>Betaproteobacteria</taxon>
        <taxon>Rhodocyclales</taxon>
        <taxon>Rhodocyclaceae</taxon>
        <taxon>Rhodocyclus</taxon>
    </lineage>
</organism>
<evidence type="ECO:0000313" key="1">
    <source>
        <dbReference type="EMBL" id="NJA89810.1"/>
    </source>
</evidence>
<name>A0ABX0WKH0_9RHOO</name>
<dbReference type="Gene3D" id="1.10.260.40">
    <property type="entry name" value="lambda repressor-like DNA-binding domains"/>
    <property type="match status" value="1"/>
</dbReference>
<evidence type="ECO:0000313" key="2">
    <source>
        <dbReference type="Proteomes" id="UP000720344"/>
    </source>
</evidence>